<evidence type="ECO:0000256" key="1">
    <source>
        <dbReference type="SAM" id="SignalP"/>
    </source>
</evidence>
<comment type="caution">
    <text evidence="2">The sequence shown here is derived from an EMBL/GenBank/DDBJ whole genome shotgun (WGS) entry which is preliminary data.</text>
</comment>
<feature type="signal peptide" evidence="1">
    <location>
        <begin position="1"/>
        <end position="19"/>
    </location>
</feature>
<sequence length="137" mass="14793">MKISALTLAFALVSPAALAADQEWDYQLSGVSPASGTQRPTSGKNIAELNQSKDGSYEFRIRGNTAPSCYKSFRTAQVEKADGTLIITPEPLFGSCERIRLVVKVNGSGGVQQQLIGKKPNQSWQDEEVQGYGLTAR</sequence>
<keyword evidence="1" id="KW-0732">Signal</keyword>
<feature type="chain" id="PRO_5022082757" evidence="1">
    <location>
        <begin position="20"/>
        <end position="137"/>
    </location>
</feature>
<dbReference type="AlphaFoldDB" id="A0A561BAJ4"/>
<dbReference type="Proteomes" id="UP000319722">
    <property type="component" value="Unassembled WGS sequence"/>
</dbReference>
<gene>
    <name evidence="2" type="ORF">FB547_1145</name>
</gene>
<reference evidence="2 3" key="1">
    <citation type="submission" date="2019-06" db="EMBL/GenBank/DDBJ databases">
        <title>Sorghum-associated microbial communities from plants grown in Nebraska, USA.</title>
        <authorList>
            <person name="Schachtman D."/>
        </authorList>
    </citation>
    <scope>NUCLEOTIDE SEQUENCE [LARGE SCALE GENOMIC DNA]</scope>
    <source>
        <strain evidence="2 3">T529</strain>
    </source>
</reference>
<evidence type="ECO:0000313" key="3">
    <source>
        <dbReference type="Proteomes" id="UP000319722"/>
    </source>
</evidence>
<name>A0A561BAJ4_9BURK</name>
<protein>
    <submittedName>
        <fullName evidence="2">Uncharacterized protein</fullName>
    </submittedName>
</protein>
<organism evidence="2 3">
    <name type="scientific">Variovorax beijingensis</name>
    <dbReference type="NCBI Taxonomy" id="2496117"/>
    <lineage>
        <taxon>Bacteria</taxon>
        <taxon>Pseudomonadati</taxon>
        <taxon>Pseudomonadota</taxon>
        <taxon>Betaproteobacteria</taxon>
        <taxon>Burkholderiales</taxon>
        <taxon>Comamonadaceae</taxon>
        <taxon>Variovorax</taxon>
    </lineage>
</organism>
<accession>A0A561BAJ4</accession>
<proteinExistence type="predicted"/>
<dbReference type="RefSeq" id="WP_145747011.1">
    <property type="nucleotide sequence ID" value="NZ_VIVL01000014.1"/>
</dbReference>
<evidence type="ECO:0000313" key="2">
    <source>
        <dbReference type="EMBL" id="TWD75934.1"/>
    </source>
</evidence>
<dbReference type="EMBL" id="VIVL01000014">
    <property type="protein sequence ID" value="TWD75934.1"/>
    <property type="molecule type" value="Genomic_DNA"/>
</dbReference>